<keyword evidence="3" id="KW-0238">DNA-binding</keyword>
<proteinExistence type="predicted"/>
<evidence type="ECO:0000256" key="2">
    <source>
        <dbReference type="ARBA" id="ARBA00023015"/>
    </source>
</evidence>
<comment type="subcellular location">
    <subcellularLocation>
        <location evidence="1">Nucleus</location>
    </subcellularLocation>
</comment>
<organism evidence="8 9">
    <name type="scientific">Sorghum bicolor</name>
    <name type="common">Sorghum</name>
    <name type="synonym">Sorghum vulgare</name>
    <dbReference type="NCBI Taxonomy" id="4558"/>
    <lineage>
        <taxon>Eukaryota</taxon>
        <taxon>Viridiplantae</taxon>
        <taxon>Streptophyta</taxon>
        <taxon>Embryophyta</taxon>
        <taxon>Tracheophyta</taxon>
        <taxon>Spermatophyta</taxon>
        <taxon>Magnoliopsida</taxon>
        <taxon>Liliopsida</taxon>
        <taxon>Poales</taxon>
        <taxon>Poaceae</taxon>
        <taxon>PACMAD clade</taxon>
        <taxon>Panicoideae</taxon>
        <taxon>Andropogonodae</taxon>
        <taxon>Andropogoneae</taxon>
        <taxon>Sorghinae</taxon>
        <taxon>Sorghum</taxon>
    </lineage>
</organism>
<dbReference type="InterPro" id="IPR015300">
    <property type="entry name" value="DNA-bd_pseudobarrel_sf"/>
</dbReference>
<feature type="region of interest" description="Disordered" evidence="6">
    <location>
        <begin position="217"/>
        <end position="237"/>
    </location>
</feature>
<dbReference type="SMART" id="SM01019">
    <property type="entry name" value="B3"/>
    <property type="match status" value="2"/>
</dbReference>
<reference evidence="8 9" key="1">
    <citation type="journal article" date="2009" name="Nature">
        <title>The Sorghum bicolor genome and the diversification of grasses.</title>
        <authorList>
            <person name="Paterson A.H."/>
            <person name="Bowers J.E."/>
            <person name="Bruggmann R."/>
            <person name="Dubchak I."/>
            <person name="Grimwood J."/>
            <person name="Gundlach H."/>
            <person name="Haberer G."/>
            <person name="Hellsten U."/>
            <person name="Mitros T."/>
            <person name="Poliakov A."/>
            <person name="Schmutz J."/>
            <person name="Spannagl M."/>
            <person name="Tang H."/>
            <person name="Wang X."/>
            <person name="Wicker T."/>
            <person name="Bharti A.K."/>
            <person name="Chapman J."/>
            <person name="Feltus F.A."/>
            <person name="Gowik U."/>
            <person name="Grigoriev I.V."/>
            <person name="Lyons E."/>
            <person name="Maher C.A."/>
            <person name="Martis M."/>
            <person name="Narechania A."/>
            <person name="Otillar R.P."/>
            <person name="Penning B.W."/>
            <person name="Salamov A.A."/>
            <person name="Wang Y."/>
            <person name="Zhang L."/>
            <person name="Carpita N.C."/>
            <person name="Freeling M."/>
            <person name="Gingle A.R."/>
            <person name="Hash C.T."/>
            <person name="Keller B."/>
            <person name="Klein P."/>
            <person name="Kresovich S."/>
            <person name="McCann M.C."/>
            <person name="Ming R."/>
            <person name="Peterson D.G."/>
            <person name="Mehboob-ur-Rahman"/>
            <person name="Ware D."/>
            <person name="Westhoff P."/>
            <person name="Mayer K.F."/>
            <person name="Messing J."/>
            <person name="Rokhsar D.S."/>
        </authorList>
    </citation>
    <scope>NUCLEOTIDE SEQUENCE [LARGE SCALE GENOMIC DNA]</scope>
    <source>
        <strain evidence="9">cv. BTx623</strain>
    </source>
</reference>
<evidence type="ECO:0000313" key="8">
    <source>
        <dbReference type="EMBL" id="OQU88067.1"/>
    </source>
</evidence>
<dbReference type="InParanoid" id="A0A1W0W108"/>
<evidence type="ECO:0000313" key="9">
    <source>
        <dbReference type="Proteomes" id="UP000000768"/>
    </source>
</evidence>
<evidence type="ECO:0000256" key="5">
    <source>
        <dbReference type="ARBA" id="ARBA00023242"/>
    </source>
</evidence>
<evidence type="ECO:0000256" key="6">
    <source>
        <dbReference type="SAM" id="MobiDB-lite"/>
    </source>
</evidence>
<evidence type="ECO:0000256" key="1">
    <source>
        <dbReference type="ARBA" id="ARBA00004123"/>
    </source>
</evidence>
<dbReference type="Pfam" id="PF02362">
    <property type="entry name" value="B3"/>
    <property type="match status" value="2"/>
</dbReference>
<evidence type="ECO:0000256" key="3">
    <source>
        <dbReference type="ARBA" id="ARBA00023125"/>
    </source>
</evidence>
<dbReference type="Proteomes" id="UP000000768">
    <property type="component" value="Chromosome 3"/>
</dbReference>
<dbReference type="PANTHER" id="PTHR31674:SF61">
    <property type="entry name" value="B3 DOMAIN-CONTAINING PROTEIN OS01G0905400"/>
    <property type="match status" value="1"/>
</dbReference>
<dbReference type="STRING" id="4558.A0A1W0W108"/>
<keyword evidence="5" id="KW-0539">Nucleus</keyword>
<dbReference type="PROSITE" id="PS50863">
    <property type="entry name" value="B3"/>
    <property type="match status" value="2"/>
</dbReference>
<evidence type="ECO:0000259" key="7">
    <source>
        <dbReference type="PROSITE" id="PS50863"/>
    </source>
</evidence>
<dbReference type="SUPFAM" id="SSF101936">
    <property type="entry name" value="DNA-binding pseudobarrel domain"/>
    <property type="match status" value="2"/>
</dbReference>
<name>A0A1W0W108_SORBI</name>
<dbReference type="AlphaFoldDB" id="A0A1W0W108"/>
<dbReference type="InterPro" id="IPR003340">
    <property type="entry name" value="B3_DNA-bd"/>
</dbReference>
<dbReference type="FunCoup" id="A0A1W0W108">
    <property type="interactions" value="2"/>
</dbReference>
<sequence>MQPAMDAEVVGVAVKQEPEEIVAEADGDEEGEPEKVVVKRRRKKKTACDPHKKRACVDCTKRCARIHGRPASPSALPSSSNARPVPAVPSFFKVMMGYFSEGMDIPSPFARTIWDLAGSNIFLEDAFGLRWRVRLCLRDGVLSFGHGWKNFVLDHAVSCGEFLVFRQIARSVFTVQMFAPSAVERLYHCEKNKRQSRKRKPRQKTCSPSIQTVKVTKNSVKNSKKRLRTDDQQNGIRPRCRKSKMAAEVCIDESDVPDSASEPKCSDTSERVPEAGAAEPQEISEAPAGHECEVQGVLDGEAKIADDSTILGEDQSNHNAISASIMQVSTANEIEPGEGLNLPTDFDASVPLAMMDLNEVSIDDIFLSADIYEFESDMCNPESFSVDLNMVEPITTGQTSGFSCLEDTPQNHLSSMGDGHRSLIPEAVLCIENKEMTDVLGTGTSYFVDSSVHDIDINALPANEPPSFGEDNPSPQADAEMHSNECGLSSCNKDKGNSLLPLMNKQTAHKEYSSMTTEQDKAQGGQCNMQDSIRQHATEIMSRSAKPHELADLRQNHLQTVQPAGNGSESIHSGASESGGVLALTTNSIEFCIDVPAPGQTWLELPGRLPVLPRTKKHGRKVVILKDPCMRLWPVLYQCTPRFNGFITGWVDICRENRLQQGDTCEFELSGNSELSFQLQVRVPNTQ</sequence>
<dbReference type="EMBL" id="CM000762">
    <property type="protein sequence ID" value="OQU88067.1"/>
    <property type="molecule type" value="Genomic_DNA"/>
</dbReference>
<feature type="domain" description="TF-B3" evidence="7">
    <location>
        <begin position="623"/>
        <end position="683"/>
    </location>
</feature>
<dbReference type="OMA" id="CEFELCS"/>
<reference evidence="9" key="2">
    <citation type="journal article" date="2018" name="Plant J.">
        <title>The Sorghum bicolor reference genome: improved assembly, gene annotations, a transcriptome atlas, and signatures of genome organization.</title>
        <authorList>
            <person name="McCormick R.F."/>
            <person name="Truong S.K."/>
            <person name="Sreedasyam A."/>
            <person name="Jenkins J."/>
            <person name="Shu S."/>
            <person name="Sims D."/>
            <person name="Kennedy M."/>
            <person name="Amirebrahimi M."/>
            <person name="Weers B.D."/>
            <person name="McKinley B."/>
            <person name="Mattison A."/>
            <person name="Morishige D.T."/>
            <person name="Grimwood J."/>
            <person name="Schmutz J."/>
            <person name="Mullet J.E."/>
        </authorList>
    </citation>
    <scope>NUCLEOTIDE SEQUENCE [LARGE SCALE GENOMIC DNA]</scope>
    <source>
        <strain evidence="9">cv. BTx623</strain>
    </source>
</reference>
<dbReference type="GO" id="GO:0003677">
    <property type="term" value="F:DNA binding"/>
    <property type="evidence" value="ECO:0007669"/>
    <property type="project" value="UniProtKB-KW"/>
</dbReference>
<dbReference type="InterPro" id="IPR039218">
    <property type="entry name" value="REM_fam"/>
</dbReference>
<keyword evidence="4" id="KW-0804">Transcription</keyword>
<keyword evidence="2" id="KW-0805">Transcription regulation</keyword>
<feature type="domain" description="TF-B3" evidence="7">
    <location>
        <begin position="88"/>
        <end position="181"/>
    </location>
</feature>
<feature type="region of interest" description="Disordered" evidence="6">
    <location>
        <begin position="251"/>
        <end position="282"/>
    </location>
</feature>
<dbReference type="Gramene" id="OQU88067">
    <property type="protein sequence ID" value="OQU88067"/>
    <property type="gene ID" value="SORBI_3003G393600"/>
</dbReference>
<evidence type="ECO:0000256" key="4">
    <source>
        <dbReference type="ARBA" id="ARBA00023163"/>
    </source>
</evidence>
<gene>
    <name evidence="8" type="ORF">SORBI_3003G393600</name>
</gene>
<dbReference type="GO" id="GO:0005634">
    <property type="term" value="C:nucleus"/>
    <property type="evidence" value="ECO:0007669"/>
    <property type="project" value="UniProtKB-SubCell"/>
</dbReference>
<feature type="region of interest" description="Disordered" evidence="6">
    <location>
        <begin position="458"/>
        <end position="490"/>
    </location>
</feature>
<dbReference type="ExpressionAtlas" id="A0A1W0W108">
    <property type="expression patterns" value="baseline"/>
</dbReference>
<dbReference type="PANTHER" id="PTHR31674">
    <property type="entry name" value="B3 DOMAIN-CONTAINING PROTEIN REM-LIKE 3-RELATED"/>
    <property type="match status" value="1"/>
</dbReference>
<dbReference type="CDD" id="cd10017">
    <property type="entry name" value="B3_DNA"/>
    <property type="match status" value="2"/>
</dbReference>
<protein>
    <recommendedName>
        <fullName evidence="7">TF-B3 domain-containing protein</fullName>
    </recommendedName>
</protein>
<feature type="compositionally biased region" description="Basic and acidic residues" evidence="6">
    <location>
        <begin position="264"/>
        <end position="273"/>
    </location>
</feature>
<dbReference type="Gene3D" id="2.40.330.10">
    <property type="entry name" value="DNA-binding pseudobarrel domain"/>
    <property type="match status" value="2"/>
</dbReference>
<accession>A0A1W0W108</accession>
<keyword evidence="9" id="KW-1185">Reference proteome</keyword>